<evidence type="ECO:0000256" key="1">
    <source>
        <dbReference type="ARBA" id="ARBA00010126"/>
    </source>
</evidence>
<dbReference type="Proteomes" id="UP000285146">
    <property type="component" value="Unassembled WGS sequence"/>
</dbReference>
<dbReference type="STRING" id="1230097.A0A423WMF8"/>
<feature type="compositionally biased region" description="Basic and acidic residues" evidence="3">
    <location>
        <begin position="309"/>
        <end position="318"/>
    </location>
</feature>
<evidence type="ECO:0000313" key="5">
    <source>
        <dbReference type="EMBL" id="ROW04618.1"/>
    </source>
</evidence>
<feature type="compositionally biased region" description="Basic and acidic residues" evidence="3">
    <location>
        <begin position="136"/>
        <end position="146"/>
    </location>
</feature>
<dbReference type="PANTHER" id="PTHR47845:SF1">
    <property type="entry name" value="NUCLEAR SPECKLE SPLICING REGULATORY PROTEIN 1 HOMOLOG"/>
    <property type="match status" value="1"/>
</dbReference>
<feature type="region of interest" description="Disordered" evidence="3">
    <location>
        <begin position="1"/>
        <end position="98"/>
    </location>
</feature>
<dbReference type="Pfam" id="PF09745">
    <property type="entry name" value="NSRP1_N"/>
    <property type="match status" value="1"/>
</dbReference>
<proteinExistence type="inferred from homology"/>
<feature type="compositionally biased region" description="Polar residues" evidence="3">
    <location>
        <begin position="319"/>
        <end position="331"/>
    </location>
</feature>
<accession>A0A423WMF8</accession>
<dbReference type="GO" id="GO:0000381">
    <property type="term" value="P:regulation of alternative mRNA splicing, via spliceosome"/>
    <property type="evidence" value="ECO:0007669"/>
    <property type="project" value="InterPro"/>
</dbReference>
<dbReference type="AlphaFoldDB" id="A0A423WMF8"/>
<organism evidence="5 6">
    <name type="scientific">Cytospora leucostoma</name>
    <dbReference type="NCBI Taxonomy" id="1230097"/>
    <lineage>
        <taxon>Eukaryota</taxon>
        <taxon>Fungi</taxon>
        <taxon>Dikarya</taxon>
        <taxon>Ascomycota</taxon>
        <taxon>Pezizomycotina</taxon>
        <taxon>Sordariomycetes</taxon>
        <taxon>Sordariomycetidae</taxon>
        <taxon>Diaporthales</taxon>
        <taxon>Cytosporaceae</taxon>
        <taxon>Cytospora</taxon>
    </lineage>
</organism>
<feature type="domain" description="Nuclear speckle splicing regulatory protein 1 N-terminal" evidence="4">
    <location>
        <begin position="106"/>
        <end position="222"/>
    </location>
</feature>
<feature type="compositionally biased region" description="Basic and acidic residues" evidence="3">
    <location>
        <begin position="259"/>
        <end position="278"/>
    </location>
</feature>
<comment type="caution">
    <text evidence="5">The sequence shown here is derived from an EMBL/GenBank/DDBJ whole genome shotgun (WGS) entry which is preliminary data.</text>
</comment>
<feature type="compositionally biased region" description="Basic and acidic residues" evidence="3">
    <location>
        <begin position="229"/>
        <end position="248"/>
    </location>
</feature>
<protein>
    <recommendedName>
        <fullName evidence="4">Nuclear speckle splicing regulatory protein 1 N-terminal domain-containing protein</fullName>
    </recommendedName>
</protein>
<evidence type="ECO:0000256" key="3">
    <source>
        <dbReference type="SAM" id="MobiDB-lite"/>
    </source>
</evidence>
<dbReference type="OrthoDB" id="446635at2759"/>
<keyword evidence="6" id="KW-1185">Reference proteome</keyword>
<keyword evidence="2" id="KW-0175">Coiled coil</keyword>
<evidence type="ECO:0000256" key="2">
    <source>
        <dbReference type="ARBA" id="ARBA00023054"/>
    </source>
</evidence>
<dbReference type="PANTHER" id="PTHR47845">
    <property type="entry name" value="NUCLEAR SPECKLE SPLICING REGULATORY PROTEIN 1 HOMOLOG"/>
    <property type="match status" value="1"/>
</dbReference>
<comment type="similarity">
    <text evidence="1">Belongs to the NSRP1 family.</text>
</comment>
<reference evidence="5 6" key="1">
    <citation type="submission" date="2015-09" db="EMBL/GenBank/DDBJ databases">
        <title>Host preference determinants of Valsa canker pathogens revealed by comparative genomics.</title>
        <authorList>
            <person name="Yin Z."/>
            <person name="Huang L."/>
        </authorList>
    </citation>
    <scope>NUCLEOTIDE SEQUENCE [LARGE SCALE GENOMIC DNA]</scope>
    <source>
        <strain evidence="5 6">SXYLt</strain>
    </source>
</reference>
<gene>
    <name evidence="5" type="ORF">VPNG_07473</name>
</gene>
<evidence type="ECO:0000259" key="4">
    <source>
        <dbReference type="Pfam" id="PF09745"/>
    </source>
</evidence>
<sequence length="411" mass="46029">MSKPGLSFGLNLGKKPAAAKPRPPPRKAAFGGGDSDDEGQDAPKNEETITELDGFTTTSTPSAGSEGIPSKNRSKNGKIPPEPPKLKSKADPSRQFGDLSSALTSKKYADQAEALDPSIYDYDAAYDVIKAAQQQREAEAKKESSQRKARYMTDVTRAAEQRERDRSVAEMKKIQREREAEGDEFADKEKFVTEAYKRKQVEDKEAEEEEKRREQEESKKNKFGGMTGFHKELLEREDQRRLEMERLTAEAAKSGGLPKADDEGDKEKTEAEVARELNQKGGAVAINEEGDVVDKRQLLRGGLNLGAKKKTEEPKERGQSSTDSRPHNQSKGHFAPGGKQAMRERQTRMMEAQLEQALKRSREEEEEERRKIENEAKSRKTGEEISSAKERYLARKRAAEEAKKNGQQEGL</sequence>
<evidence type="ECO:0000313" key="6">
    <source>
        <dbReference type="Proteomes" id="UP000285146"/>
    </source>
</evidence>
<feature type="region of interest" description="Disordered" evidence="3">
    <location>
        <begin position="133"/>
        <end position="391"/>
    </location>
</feature>
<dbReference type="InParanoid" id="A0A423WMF8"/>
<name>A0A423WMF8_9PEZI</name>
<feature type="compositionally biased region" description="Basic and acidic residues" evidence="3">
    <location>
        <begin position="157"/>
        <end position="220"/>
    </location>
</feature>
<dbReference type="InterPro" id="IPR018612">
    <property type="entry name" value="NSRP1_N"/>
</dbReference>
<feature type="compositionally biased region" description="Basic and acidic residues" evidence="3">
    <location>
        <begin position="357"/>
        <end position="391"/>
    </location>
</feature>
<dbReference type="EMBL" id="LKEB01000047">
    <property type="protein sequence ID" value="ROW04618.1"/>
    <property type="molecule type" value="Genomic_DNA"/>
</dbReference>
<dbReference type="InterPro" id="IPR053246">
    <property type="entry name" value="NS_splicing_regulatory_protein"/>
</dbReference>